<protein>
    <submittedName>
        <fullName evidence="3 4">Uncharacterized protein LOC112684625 isoform X1</fullName>
    </submittedName>
</protein>
<dbReference type="RefSeq" id="XP_025412022.1">
    <property type="nucleotide sequence ID" value="XM_025556237.1"/>
</dbReference>
<dbReference type="GeneID" id="112684625"/>
<organism evidence="2 3">
    <name type="scientific">Sipha flava</name>
    <name type="common">yellow sugarcane aphid</name>
    <dbReference type="NCBI Taxonomy" id="143950"/>
    <lineage>
        <taxon>Eukaryota</taxon>
        <taxon>Metazoa</taxon>
        <taxon>Ecdysozoa</taxon>
        <taxon>Arthropoda</taxon>
        <taxon>Hexapoda</taxon>
        <taxon>Insecta</taxon>
        <taxon>Pterygota</taxon>
        <taxon>Neoptera</taxon>
        <taxon>Paraneoptera</taxon>
        <taxon>Hemiptera</taxon>
        <taxon>Sternorrhyncha</taxon>
        <taxon>Aphidomorpha</taxon>
        <taxon>Aphidoidea</taxon>
        <taxon>Aphididae</taxon>
        <taxon>Sipha</taxon>
    </lineage>
</organism>
<evidence type="ECO:0000313" key="3">
    <source>
        <dbReference type="RefSeq" id="XP_025412021.1"/>
    </source>
</evidence>
<evidence type="ECO:0000313" key="2">
    <source>
        <dbReference type="Proteomes" id="UP000694846"/>
    </source>
</evidence>
<reference evidence="3 4" key="1">
    <citation type="submission" date="2025-04" db="UniProtKB">
        <authorList>
            <consortium name="RefSeq"/>
        </authorList>
    </citation>
    <scope>IDENTIFICATION</scope>
    <source>
        <tissue evidence="3 4">Whole body</tissue>
    </source>
</reference>
<accession>A0A8B8FNF7</accession>
<gene>
    <name evidence="3 4" type="primary">LOC112684625</name>
</gene>
<feature type="region of interest" description="Disordered" evidence="1">
    <location>
        <begin position="46"/>
        <end position="77"/>
    </location>
</feature>
<dbReference type="RefSeq" id="XP_025412021.1">
    <property type="nucleotide sequence ID" value="XM_025556236.1"/>
</dbReference>
<feature type="compositionally biased region" description="Polar residues" evidence="1">
    <location>
        <begin position="68"/>
        <end position="77"/>
    </location>
</feature>
<evidence type="ECO:0000256" key="1">
    <source>
        <dbReference type="SAM" id="MobiDB-lite"/>
    </source>
</evidence>
<dbReference type="Proteomes" id="UP000694846">
    <property type="component" value="Unplaced"/>
</dbReference>
<dbReference type="OrthoDB" id="8061736at2759"/>
<sequence>MSRKRYADDFDDYNEEVIVLPESPPSPDEYEDNILYKYMTYSNGQDSHKKTANTHYQLAPPPSDNKEPSYSGQNTINAKASVQKPGIKATPIVDWKEEEGRLMLRRYKDYALNVGKDKKFKSKREMWNCITEEVNETFNVKRSTAQCMSKFFHRYQSMKKPKKQIEGVVNFQEELNSLDAIHDLVIDELMNSKTESIEDKEKQESLSVLYQILPKTMVELAKINAHAQERRHREYMDSIKEFENKFLESVSKIIDKY</sequence>
<evidence type="ECO:0000313" key="4">
    <source>
        <dbReference type="RefSeq" id="XP_025412022.1"/>
    </source>
</evidence>
<proteinExistence type="predicted"/>
<dbReference type="AlphaFoldDB" id="A0A8B8FNF7"/>
<keyword evidence="2" id="KW-1185">Reference proteome</keyword>
<name>A0A8B8FNF7_9HEMI</name>